<dbReference type="Gene3D" id="2.170.190.11">
    <property type="entry name" value="Molybdopterin biosynthesis moea protein, domain 3"/>
    <property type="match status" value="1"/>
</dbReference>
<evidence type="ECO:0000256" key="8">
    <source>
        <dbReference type="SAM" id="MobiDB-lite"/>
    </source>
</evidence>
<evidence type="ECO:0000256" key="2">
    <source>
        <dbReference type="ARBA" id="ARBA00005046"/>
    </source>
</evidence>
<sequence length="426" mass="43946">MALFGHKRSPAPPPAPEPEPTLPAAPEPGPLGLRTVDDQRDYLLSMVEPLMPFGMRLLDAWGLSLCEDLTAEGDLPAVPEAECDGYAVIATDLEEPSATSATKLAIRSDVHKVGAAVPVLAGQPLPEGADAVLPLTDGTADSGVLLVRRAVRSGEHVRAVGADAADGEVLVESGRRLDARIIGLLAGAGFDKVFCRPRPRVVVLAVGESRPGVGVVELDAAQRRDAASHMIAAAAKADGAQVWREVIPGDDPAAVAETVSDQLIRADLLVACGGMAGGPEGLMGQALAGLGPVEFTDVAMAPGGQQGFGLIGQDQIPLLMLPSAPTAAYAAYQVFGRAMVRKLMGARHVVPELISCILDAPVTSQDGVFELVPGRLRREAEALHVRPLSGAGGLDVLTDADVLIAVPGDVTGLAAGRVAHCWRAAD</sequence>
<comment type="similarity">
    <text evidence="3 7">Belongs to the MoeA family.</text>
</comment>
<reference evidence="11" key="1">
    <citation type="submission" date="2016-10" db="EMBL/GenBank/DDBJ databases">
        <authorList>
            <person name="Varghese N."/>
            <person name="Submissions S."/>
        </authorList>
    </citation>
    <scope>NUCLEOTIDE SEQUENCE [LARGE SCALE GENOMIC DNA]</scope>
    <source>
        <strain evidence="11">DSM 16859</strain>
    </source>
</reference>
<dbReference type="SUPFAM" id="SSF63867">
    <property type="entry name" value="MoeA C-terminal domain-like"/>
    <property type="match status" value="1"/>
</dbReference>
<comment type="function">
    <text evidence="1 7">Catalyzes the insertion of molybdate into adenylated molybdopterin with the concomitant release of AMP.</text>
</comment>
<dbReference type="UniPathway" id="UPA00344"/>
<keyword evidence="5 7" id="KW-0501">Molybdenum cofactor biosynthesis</keyword>
<keyword evidence="11" id="KW-1185">Reference proteome</keyword>
<dbReference type="InterPro" id="IPR005111">
    <property type="entry name" value="MoeA_C_domain_IV"/>
</dbReference>
<dbReference type="InterPro" id="IPR001453">
    <property type="entry name" value="MoaB/Mog_dom"/>
</dbReference>
<evidence type="ECO:0000313" key="10">
    <source>
        <dbReference type="EMBL" id="SES04092.1"/>
    </source>
</evidence>
<dbReference type="STRING" id="64702.SAMN05443377_1388"/>
<dbReference type="RefSeq" id="WP_177170233.1">
    <property type="nucleotide sequence ID" value="NZ_FOGZ01000038.1"/>
</dbReference>
<protein>
    <recommendedName>
        <fullName evidence="7">Molybdopterin molybdenumtransferase</fullName>
        <ecNumber evidence="7">2.10.1.1</ecNumber>
    </recommendedName>
</protein>
<feature type="domain" description="MoaB/Mog" evidence="9">
    <location>
        <begin position="202"/>
        <end position="342"/>
    </location>
</feature>
<comment type="cofactor">
    <cofactor evidence="7">
        <name>Mg(2+)</name>
        <dbReference type="ChEBI" id="CHEBI:18420"/>
    </cofactor>
</comment>
<evidence type="ECO:0000256" key="3">
    <source>
        <dbReference type="ARBA" id="ARBA00010763"/>
    </source>
</evidence>
<dbReference type="GO" id="GO:0006777">
    <property type="term" value="P:Mo-molybdopterin cofactor biosynthetic process"/>
    <property type="evidence" value="ECO:0007669"/>
    <property type="project" value="UniProtKB-UniRule"/>
</dbReference>
<dbReference type="PANTHER" id="PTHR10192">
    <property type="entry name" value="MOLYBDOPTERIN BIOSYNTHESIS PROTEIN"/>
    <property type="match status" value="1"/>
</dbReference>
<dbReference type="InterPro" id="IPR036425">
    <property type="entry name" value="MoaB/Mog-like_dom_sf"/>
</dbReference>
<dbReference type="GO" id="GO:0061599">
    <property type="term" value="F:molybdopterin molybdotransferase activity"/>
    <property type="evidence" value="ECO:0007669"/>
    <property type="project" value="UniProtKB-UniRule"/>
</dbReference>
<dbReference type="Pfam" id="PF00994">
    <property type="entry name" value="MoCF_biosynth"/>
    <property type="match status" value="1"/>
</dbReference>
<dbReference type="Gene3D" id="3.90.105.10">
    <property type="entry name" value="Molybdopterin biosynthesis moea protein, domain 2"/>
    <property type="match status" value="1"/>
</dbReference>
<dbReference type="Gene3D" id="2.40.340.10">
    <property type="entry name" value="MoeA, C-terminal, domain IV"/>
    <property type="match status" value="1"/>
</dbReference>
<dbReference type="InterPro" id="IPR036688">
    <property type="entry name" value="MoeA_C_domain_IV_sf"/>
</dbReference>
<evidence type="ECO:0000256" key="6">
    <source>
        <dbReference type="ARBA" id="ARBA00047317"/>
    </source>
</evidence>
<dbReference type="SUPFAM" id="SSF63882">
    <property type="entry name" value="MoeA N-terminal region -like"/>
    <property type="match status" value="1"/>
</dbReference>
<dbReference type="Gene3D" id="3.40.980.10">
    <property type="entry name" value="MoaB/Mog-like domain"/>
    <property type="match status" value="1"/>
</dbReference>
<dbReference type="EC" id="2.10.1.1" evidence="7"/>
<evidence type="ECO:0000256" key="4">
    <source>
        <dbReference type="ARBA" id="ARBA00022505"/>
    </source>
</evidence>
<dbReference type="Pfam" id="PF03454">
    <property type="entry name" value="MoeA_C"/>
    <property type="match status" value="1"/>
</dbReference>
<evidence type="ECO:0000259" key="9">
    <source>
        <dbReference type="SMART" id="SM00852"/>
    </source>
</evidence>
<name>A0A1H9U445_9ACTN</name>
<dbReference type="AlphaFoldDB" id="A0A1H9U445"/>
<dbReference type="InterPro" id="IPR005110">
    <property type="entry name" value="MoeA_linker/N"/>
</dbReference>
<dbReference type="NCBIfam" id="NF045515">
    <property type="entry name" value="Glp_gephyrin"/>
    <property type="match status" value="1"/>
</dbReference>
<gene>
    <name evidence="10" type="ORF">SAMN05443377_1388</name>
</gene>
<evidence type="ECO:0000256" key="1">
    <source>
        <dbReference type="ARBA" id="ARBA00002901"/>
    </source>
</evidence>
<dbReference type="SUPFAM" id="SSF53218">
    <property type="entry name" value="Molybdenum cofactor biosynthesis proteins"/>
    <property type="match status" value="1"/>
</dbReference>
<dbReference type="GO" id="GO:0046872">
    <property type="term" value="F:metal ion binding"/>
    <property type="evidence" value="ECO:0007669"/>
    <property type="project" value="UniProtKB-UniRule"/>
</dbReference>
<feature type="region of interest" description="Disordered" evidence="8">
    <location>
        <begin position="1"/>
        <end position="31"/>
    </location>
</feature>
<keyword evidence="7" id="KW-0460">Magnesium</keyword>
<keyword evidence="7 10" id="KW-0808">Transferase</keyword>
<feature type="compositionally biased region" description="Pro residues" evidence="8">
    <location>
        <begin position="10"/>
        <end position="29"/>
    </location>
</feature>
<evidence type="ECO:0000256" key="5">
    <source>
        <dbReference type="ARBA" id="ARBA00023150"/>
    </source>
</evidence>
<dbReference type="PANTHER" id="PTHR10192:SF5">
    <property type="entry name" value="GEPHYRIN"/>
    <property type="match status" value="1"/>
</dbReference>
<organism evidence="10 11">
    <name type="scientific">Propionibacterium cyclohexanicum</name>
    <dbReference type="NCBI Taxonomy" id="64702"/>
    <lineage>
        <taxon>Bacteria</taxon>
        <taxon>Bacillati</taxon>
        <taxon>Actinomycetota</taxon>
        <taxon>Actinomycetes</taxon>
        <taxon>Propionibacteriales</taxon>
        <taxon>Propionibacteriaceae</taxon>
        <taxon>Propionibacterium</taxon>
    </lineage>
</organism>
<dbReference type="EMBL" id="FOGZ01000038">
    <property type="protein sequence ID" value="SES04092.1"/>
    <property type="molecule type" value="Genomic_DNA"/>
</dbReference>
<dbReference type="InterPro" id="IPR038987">
    <property type="entry name" value="MoeA-like"/>
</dbReference>
<keyword evidence="7" id="KW-0479">Metal-binding</keyword>
<dbReference type="GO" id="GO:0005829">
    <property type="term" value="C:cytosol"/>
    <property type="evidence" value="ECO:0007669"/>
    <property type="project" value="TreeGrafter"/>
</dbReference>
<evidence type="ECO:0000256" key="7">
    <source>
        <dbReference type="RuleBase" id="RU365090"/>
    </source>
</evidence>
<accession>A0A1H9U445</accession>
<dbReference type="Proteomes" id="UP000198815">
    <property type="component" value="Unassembled WGS sequence"/>
</dbReference>
<keyword evidence="4 7" id="KW-0500">Molybdenum</keyword>
<evidence type="ECO:0000313" key="11">
    <source>
        <dbReference type="Proteomes" id="UP000198815"/>
    </source>
</evidence>
<comment type="pathway">
    <text evidence="2 7">Cofactor biosynthesis; molybdopterin biosynthesis.</text>
</comment>
<dbReference type="SMART" id="SM00852">
    <property type="entry name" value="MoCF_biosynth"/>
    <property type="match status" value="1"/>
</dbReference>
<comment type="catalytic activity">
    <reaction evidence="6">
        <text>adenylyl-molybdopterin + molybdate = Mo-molybdopterin + AMP + H(+)</text>
        <dbReference type="Rhea" id="RHEA:35047"/>
        <dbReference type="ChEBI" id="CHEBI:15378"/>
        <dbReference type="ChEBI" id="CHEBI:36264"/>
        <dbReference type="ChEBI" id="CHEBI:62727"/>
        <dbReference type="ChEBI" id="CHEBI:71302"/>
        <dbReference type="ChEBI" id="CHEBI:456215"/>
        <dbReference type="EC" id="2.10.1.1"/>
    </reaction>
</comment>
<dbReference type="InterPro" id="IPR036135">
    <property type="entry name" value="MoeA_linker/N_sf"/>
</dbReference>
<proteinExistence type="inferred from homology"/>
<dbReference type="Pfam" id="PF03453">
    <property type="entry name" value="MoeA_N"/>
    <property type="match status" value="1"/>
</dbReference>